<dbReference type="SUPFAM" id="SSF55194">
    <property type="entry name" value="Ribosome recycling factor, RRF"/>
    <property type="match status" value="1"/>
</dbReference>
<feature type="domain" description="Ribosome recycling factor" evidence="3">
    <location>
        <begin position="20"/>
        <end position="79"/>
    </location>
</feature>
<dbReference type="PANTHER" id="PTHR20982:SF3">
    <property type="entry name" value="MITOCHONDRIAL RIBOSOME RECYCLING FACTOR PSEUDO 1"/>
    <property type="match status" value="1"/>
</dbReference>
<evidence type="ECO:0000313" key="4">
    <source>
        <dbReference type="EMBL" id="EQD90037.1"/>
    </source>
</evidence>
<reference evidence="4 5" key="1">
    <citation type="journal article" date="2013" name="Genome Announc.">
        <title>Genome Sequences of Three hpAfrica2 Strains of Helicobacter pylori.</title>
        <authorList>
            <person name="Duncan S.S."/>
            <person name="Bertoli M.T."/>
            <person name="Kersulyte D."/>
            <person name="Valk P.L."/>
            <person name="Tamma S."/>
            <person name="Segal I."/>
            <person name="McClain M.S."/>
            <person name="Cover T.L."/>
            <person name="Berg D.E."/>
        </authorList>
    </citation>
    <scope>NUCLEOTIDE SEQUENCE [LARGE SCALE GENOMIC DNA]</scope>
    <source>
        <strain evidence="4 5">SouthAfrica50</strain>
    </source>
</reference>
<dbReference type="AlphaFoldDB" id="T2SBL7"/>
<dbReference type="PANTHER" id="PTHR20982">
    <property type="entry name" value="RIBOSOME RECYCLING FACTOR"/>
    <property type="match status" value="1"/>
</dbReference>
<dbReference type="PATRIC" id="fig|1352357.3.peg.428"/>
<dbReference type="GO" id="GO:0005829">
    <property type="term" value="C:cytosol"/>
    <property type="evidence" value="ECO:0007669"/>
    <property type="project" value="GOC"/>
</dbReference>
<dbReference type="Proteomes" id="UP000015816">
    <property type="component" value="Unassembled WGS sequence"/>
</dbReference>
<keyword evidence="2" id="KW-0648">Protein biosynthesis</keyword>
<gene>
    <name evidence="4" type="ORF">HPSA50_0433</name>
</gene>
<evidence type="ECO:0000256" key="1">
    <source>
        <dbReference type="ARBA" id="ARBA00005912"/>
    </source>
</evidence>
<dbReference type="Gene3D" id="1.10.132.20">
    <property type="entry name" value="Ribosome-recycling factor"/>
    <property type="match status" value="1"/>
</dbReference>
<dbReference type="InterPro" id="IPR036191">
    <property type="entry name" value="RRF_sf"/>
</dbReference>
<comment type="caution">
    <text evidence="4">The sequence shown here is derived from an EMBL/GenBank/DDBJ whole genome shotgun (WGS) entry which is preliminary data.</text>
</comment>
<comment type="similarity">
    <text evidence="1">Belongs to the RRF family.</text>
</comment>
<dbReference type="GO" id="GO:0002184">
    <property type="term" value="P:cytoplasmic translational termination"/>
    <property type="evidence" value="ECO:0007669"/>
    <property type="project" value="TreeGrafter"/>
</dbReference>
<sequence>MLQTIYNETKDLMQKSIQALSREFSTLRSAKVSVNILDHIKVDYYGTPTALNQVGSVMSLDATTLQISPWEKTCSKKLKEPFKKPISASILITMAKPSSFFSRP</sequence>
<dbReference type="GO" id="GO:0043023">
    <property type="term" value="F:ribosomal large subunit binding"/>
    <property type="evidence" value="ECO:0007669"/>
    <property type="project" value="TreeGrafter"/>
</dbReference>
<proteinExistence type="inferred from homology"/>
<name>T2SBL7_HELPX</name>
<accession>T2SBL7</accession>
<dbReference type="Gene3D" id="3.30.1360.40">
    <property type="match status" value="1"/>
</dbReference>
<dbReference type="InterPro" id="IPR002661">
    <property type="entry name" value="Ribosome_recyc_fac"/>
</dbReference>
<dbReference type="EMBL" id="AVNI01000001">
    <property type="protein sequence ID" value="EQD90037.1"/>
    <property type="molecule type" value="Genomic_DNA"/>
</dbReference>
<protein>
    <submittedName>
        <fullName evidence="4">Ribosome recycling factor family protein</fullName>
    </submittedName>
</protein>
<evidence type="ECO:0000259" key="3">
    <source>
        <dbReference type="Pfam" id="PF01765"/>
    </source>
</evidence>
<evidence type="ECO:0000313" key="5">
    <source>
        <dbReference type="Proteomes" id="UP000015816"/>
    </source>
</evidence>
<evidence type="ECO:0000256" key="2">
    <source>
        <dbReference type="ARBA" id="ARBA00022917"/>
    </source>
</evidence>
<dbReference type="Pfam" id="PF01765">
    <property type="entry name" value="RRF"/>
    <property type="match status" value="1"/>
</dbReference>
<dbReference type="InterPro" id="IPR023584">
    <property type="entry name" value="Ribosome_recyc_fac_dom"/>
</dbReference>
<organism evidence="4 5">
    <name type="scientific">Helicobacter pylori SouthAfrica50</name>
    <dbReference type="NCBI Taxonomy" id="1352357"/>
    <lineage>
        <taxon>Bacteria</taxon>
        <taxon>Pseudomonadati</taxon>
        <taxon>Campylobacterota</taxon>
        <taxon>Epsilonproteobacteria</taxon>
        <taxon>Campylobacterales</taxon>
        <taxon>Helicobacteraceae</taxon>
        <taxon>Helicobacter</taxon>
    </lineage>
</organism>